<dbReference type="AlphaFoldDB" id="A0AAD1C666"/>
<dbReference type="KEGG" id="pfuw:KF707C_52840"/>
<dbReference type="EMBL" id="AP014862">
    <property type="protein sequence ID" value="BAU76972.1"/>
    <property type="molecule type" value="Genomic_DNA"/>
</dbReference>
<name>A0AAD1C666_METFU</name>
<evidence type="ECO:0000313" key="2">
    <source>
        <dbReference type="Proteomes" id="UP000218554"/>
    </source>
</evidence>
<dbReference type="Proteomes" id="UP000218554">
    <property type="component" value="Chromosome"/>
</dbReference>
<reference evidence="2" key="1">
    <citation type="submission" date="2015-05" db="EMBL/GenBank/DDBJ databases">
        <title>Draft genome sequencing of a biphenyl-degrading bacterium, Pseudomonas balearica KF707 (=NBRC110670).</title>
        <authorList>
            <person name="Kimura N."/>
            <person name="Hirose J."/>
            <person name="Watanabe T."/>
            <person name="Suenaga H."/>
            <person name="Fujihara H."/>
            <person name="Noguchi M."/>
            <person name="Hashimoto M."/>
            <person name="Shimodaira J."/>
            <person name="Tsuchikane K."/>
            <person name="Hosoyama A."/>
            <person name="Yamazoe A."/>
            <person name="Fujita N."/>
            <person name="Furukawa K."/>
        </authorList>
    </citation>
    <scope>NUCLEOTIDE SEQUENCE [LARGE SCALE GENOMIC DNA]</scope>
    <source>
        <strain evidence="2">DSM 10086 / NBRC 110670 / KF707</strain>
    </source>
</reference>
<gene>
    <name evidence="1" type="ORF">KF707C_52840</name>
</gene>
<keyword evidence="2" id="KW-1185">Reference proteome</keyword>
<protein>
    <submittedName>
        <fullName evidence="1">Uncharacterized protein</fullName>
    </submittedName>
</protein>
<reference evidence="1 2" key="2">
    <citation type="journal article" date="2017" name="Int. J. Syst. Evol. Microbiol.">
        <title>Pseudomonas furukawaii sp. nov., a polychlorinated biphenyl-degrading bacterium isolated from biphenyl-contaminated soil in Japan.</title>
        <authorList>
            <person name="Kimura N."/>
            <person name="Watanabe T."/>
            <person name="Suenaga H."/>
            <person name="Fujihara H."/>
            <person name="Futagami T."/>
            <person name="Goto M."/>
            <person name="Hanada S."/>
            <person name="Hirose J."/>
        </authorList>
    </citation>
    <scope>NUCLEOTIDE SEQUENCE [LARGE SCALE GENOMIC DNA]</scope>
    <source>
        <strain evidence="2">DSM 10086 / NBRC 110670 / KF707</strain>
    </source>
</reference>
<proteinExistence type="predicted"/>
<evidence type="ECO:0000313" key="1">
    <source>
        <dbReference type="EMBL" id="BAU76972.1"/>
    </source>
</evidence>
<accession>A0AAD1C666</accession>
<organism evidence="1 2">
    <name type="scientific">Metapseudomonas furukawaii</name>
    <name type="common">Pseudomonas furukawaii</name>
    <dbReference type="NCBI Taxonomy" id="1149133"/>
    <lineage>
        <taxon>Bacteria</taxon>
        <taxon>Pseudomonadati</taxon>
        <taxon>Pseudomonadota</taxon>
        <taxon>Gammaproteobacteria</taxon>
        <taxon>Pseudomonadales</taxon>
        <taxon>Pseudomonadaceae</taxon>
        <taxon>Metapseudomonas</taxon>
    </lineage>
</organism>
<sequence>MVQTCFHRGTLTRAASEKRQNCFVIQLLTVRTGLGASFYVGQREVIVHSRLVDHKS</sequence>